<comment type="caution">
    <text evidence="1">The sequence shown here is derived from an EMBL/GenBank/DDBJ whole genome shotgun (WGS) entry which is preliminary data.</text>
</comment>
<name>A0ACC1WVM6_MELAZ</name>
<reference evidence="1 2" key="1">
    <citation type="journal article" date="2023" name="Science">
        <title>Complex scaffold remodeling in plant triterpene biosynthesis.</title>
        <authorList>
            <person name="De La Pena R."/>
            <person name="Hodgson H."/>
            <person name="Liu J.C."/>
            <person name="Stephenson M.J."/>
            <person name="Martin A.C."/>
            <person name="Owen C."/>
            <person name="Harkess A."/>
            <person name="Leebens-Mack J."/>
            <person name="Jimenez L.E."/>
            <person name="Osbourn A."/>
            <person name="Sattely E.S."/>
        </authorList>
    </citation>
    <scope>NUCLEOTIDE SEQUENCE [LARGE SCALE GENOMIC DNA]</scope>
    <source>
        <strain evidence="2">cv. JPN11</strain>
        <tissue evidence="1">Leaf</tissue>
    </source>
</reference>
<evidence type="ECO:0000313" key="2">
    <source>
        <dbReference type="Proteomes" id="UP001164539"/>
    </source>
</evidence>
<protein>
    <submittedName>
        <fullName evidence="1">Protein NDR1-like</fullName>
    </submittedName>
</protein>
<keyword evidence="2" id="KW-1185">Reference proteome</keyword>
<dbReference type="Proteomes" id="UP001164539">
    <property type="component" value="Chromosome 13"/>
</dbReference>
<proteinExistence type="predicted"/>
<sequence>MPLGKDEKSRLAISLWYLQVVIVLVLISLVIWLTLRPKHPVCKITDVYIPALDRGNSTIFNNEASRNTSIIFNVEFSNPNKRMAIYYDDIHITLYSNDAAVIGTKSLPGCYQGYRSTIIYEVLMNADRQQLRKGSTSNSTDMIKVHLETAARYKIISSTTKHHQMDFEAYIGIGSDGRISGDRDIKLQHMVKR</sequence>
<accession>A0ACC1WVM6</accession>
<organism evidence="1 2">
    <name type="scientific">Melia azedarach</name>
    <name type="common">Chinaberry tree</name>
    <dbReference type="NCBI Taxonomy" id="155640"/>
    <lineage>
        <taxon>Eukaryota</taxon>
        <taxon>Viridiplantae</taxon>
        <taxon>Streptophyta</taxon>
        <taxon>Embryophyta</taxon>
        <taxon>Tracheophyta</taxon>
        <taxon>Spermatophyta</taxon>
        <taxon>Magnoliopsida</taxon>
        <taxon>eudicotyledons</taxon>
        <taxon>Gunneridae</taxon>
        <taxon>Pentapetalae</taxon>
        <taxon>rosids</taxon>
        <taxon>malvids</taxon>
        <taxon>Sapindales</taxon>
        <taxon>Meliaceae</taxon>
        <taxon>Melia</taxon>
    </lineage>
</organism>
<dbReference type="EMBL" id="CM051406">
    <property type="protein sequence ID" value="KAJ4703205.1"/>
    <property type="molecule type" value="Genomic_DNA"/>
</dbReference>
<gene>
    <name evidence="1" type="ORF">OWV82_023136</name>
</gene>
<evidence type="ECO:0000313" key="1">
    <source>
        <dbReference type="EMBL" id="KAJ4703205.1"/>
    </source>
</evidence>